<accession>A0ACB9YEQ0</accession>
<dbReference type="EMBL" id="CM043770">
    <property type="protein sequence ID" value="KAI4840940.1"/>
    <property type="molecule type" value="Genomic_DNA"/>
</dbReference>
<dbReference type="Proteomes" id="UP001056978">
    <property type="component" value="Chromosome 2"/>
</dbReference>
<keyword evidence="2" id="KW-1185">Reference proteome</keyword>
<comment type="caution">
    <text evidence="1">The sequence shown here is derived from an EMBL/GenBank/DDBJ whole genome shotgun (WGS) entry which is preliminary data.</text>
</comment>
<evidence type="ECO:0000313" key="1">
    <source>
        <dbReference type="EMBL" id="KAI4840940.1"/>
    </source>
</evidence>
<organism evidence="1 2">
    <name type="scientific">Plasmodium brasilianum</name>
    <dbReference type="NCBI Taxonomy" id="5824"/>
    <lineage>
        <taxon>Eukaryota</taxon>
        <taxon>Sar</taxon>
        <taxon>Alveolata</taxon>
        <taxon>Apicomplexa</taxon>
        <taxon>Aconoidasida</taxon>
        <taxon>Haemosporida</taxon>
        <taxon>Plasmodiidae</taxon>
        <taxon>Plasmodium</taxon>
        <taxon>Plasmodium (Plasmodium)</taxon>
    </lineage>
</organism>
<gene>
    <name evidence="1" type="ORF">MKS88_000706</name>
</gene>
<reference evidence="1" key="1">
    <citation type="submission" date="2022-06" db="EMBL/GenBank/DDBJ databases">
        <title>The First Complete Genome of the Simian Malaria Parasite Plasmodium brasilianum.</title>
        <authorList>
            <person name="Bajic M."/>
            <person name="Ravishankar S."/>
        </authorList>
    </citation>
    <scope>NUCLEOTIDE SEQUENCE</scope>
    <source>
        <strain evidence="1">Bolivian I</strain>
    </source>
</reference>
<name>A0ACB9YEQ0_PLABR</name>
<sequence>MTTSEASKAINLKDNQWDVSNYKNEEIVKLNKVELNHAVNIFNCENSTIVIENEKFKSLQIQKCVKCNAVLKNLISSIEIIHSKNIKIQILGKCSSLSVDKSVGVQIYLSKENTDCEFTTALSSEMNIHLENAEGDWNEITIPEQFQHHLQDGKLSTRVSDLYNF</sequence>
<proteinExistence type="predicted"/>
<protein>
    <submittedName>
        <fullName evidence="1">Cyclase-associated protein</fullName>
    </submittedName>
</protein>
<evidence type="ECO:0000313" key="2">
    <source>
        <dbReference type="Proteomes" id="UP001056978"/>
    </source>
</evidence>